<dbReference type="Bgee" id="ENSOCUG00000001975">
    <property type="expression patterns" value="Expressed in autopod skin and 15 other cell types or tissues"/>
</dbReference>
<feature type="compositionally biased region" description="Basic residues" evidence="1">
    <location>
        <begin position="104"/>
        <end position="118"/>
    </location>
</feature>
<reference evidence="2" key="2">
    <citation type="submission" date="2025-08" db="UniProtKB">
        <authorList>
            <consortium name="Ensembl"/>
        </authorList>
    </citation>
    <scope>IDENTIFICATION</scope>
    <source>
        <strain evidence="2">Thorbecke</strain>
    </source>
</reference>
<dbReference type="Proteomes" id="UP000001811">
    <property type="component" value="Unplaced"/>
</dbReference>
<dbReference type="Ensembl" id="ENSOCUT00000001976.4">
    <property type="protein sequence ID" value="ENSOCUP00000001704.4"/>
    <property type="gene ID" value="ENSOCUG00000001975.4"/>
</dbReference>
<evidence type="ECO:0000256" key="1">
    <source>
        <dbReference type="SAM" id="MobiDB-lite"/>
    </source>
</evidence>
<proteinExistence type="predicted"/>
<dbReference type="PANTHER" id="PTHR22444">
    <property type="entry name" value="GLUTAMATE-RICH PROTEIN 1"/>
    <property type="match status" value="1"/>
</dbReference>
<protein>
    <recommendedName>
        <fullName evidence="4">Glutamate rich 1</fullName>
    </recommendedName>
</protein>
<dbReference type="STRING" id="9986.ENSOCUP00000001704"/>
<accession>G1SGJ2</accession>
<dbReference type="FunCoup" id="G1SGJ2">
    <property type="interactions" value="54"/>
</dbReference>
<keyword evidence="3" id="KW-1185">Reference proteome</keyword>
<evidence type="ECO:0008006" key="4">
    <source>
        <dbReference type="Google" id="ProtNLM"/>
    </source>
</evidence>
<dbReference type="PANTHER" id="PTHR22444:SF1">
    <property type="entry name" value="GLUTAMATE-RICH PROTEIN 1"/>
    <property type="match status" value="1"/>
</dbReference>
<feature type="region of interest" description="Disordered" evidence="1">
    <location>
        <begin position="15"/>
        <end position="230"/>
    </location>
</feature>
<feature type="compositionally biased region" description="Basic and acidic residues" evidence="1">
    <location>
        <begin position="56"/>
        <end position="66"/>
    </location>
</feature>
<dbReference type="AlphaFoldDB" id="G1SGJ2"/>
<reference evidence="2 3" key="1">
    <citation type="journal article" date="2011" name="Nature">
        <title>A high-resolution map of human evolutionary constraint using 29 mammals.</title>
        <authorList>
            <person name="Lindblad-Toh K."/>
            <person name="Garber M."/>
            <person name="Zuk O."/>
            <person name="Lin M.F."/>
            <person name="Parker B.J."/>
            <person name="Washietl S."/>
            <person name="Kheradpour P."/>
            <person name="Ernst J."/>
            <person name="Jordan G."/>
            <person name="Mauceli E."/>
            <person name="Ward L.D."/>
            <person name="Lowe C.B."/>
            <person name="Holloway A.K."/>
            <person name="Clamp M."/>
            <person name="Gnerre S."/>
            <person name="Alfoldi J."/>
            <person name="Beal K."/>
            <person name="Chang J."/>
            <person name="Clawson H."/>
            <person name="Cuff J."/>
            <person name="Di Palma F."/>
            <person name="Fitzgerald S."/>
            <person name="Flicek P."/>
            <person name="Guttman M."/>
            <person name="Hubisz M.J."/>
            <person name="Jaffe D.B."/>
            <person name="Jungreis I."/>
            <person name="Kent W.J."/>
            <person name="Kostka D."/>
            <person name="Lara M."/>
            <person name="Martins A.L."/>
            <person name="Massingham T."/>
            <person name="Moltke I."/>
            <person name="Raney B.J."/>
            <person name="Rasmussen M.D."/>
            <person name="Robinson J."/>
            <person name="Stark A."/>
            <person name="Vilella A.J."/>
            <person name="Wen J."/>
            <person name="Xie X."/>
            <person name="Zody M.C."/>
            <person name="Baldwin J."/>
            <person name="Bloom T."/>
            <person name="Chin C.W."/>
            <person name="Heiman D."/>
            <person name="Nicol R."/>
            <person name="Nusbaum C."/>
            <person name="Young S."/>
            <person name="Wilkinson J."/>
            <person name="Worley K.C."/>
            <person name="Kovar C.L."/>
            <person name="Muzny D.M."/>
            <person name="Gibbs R.A."/>
            <person name="Cree A."/>
            <person name="Dihn H.H."/>
            <person name="Fowler G."/>
            <person name="Jhangiani S."/>
            <person name="Joshi V."/>
            <person name="Lee S."/>
            <person name="Lewis L.R."/>
            <person name="Nazareth L.V."/>
            <person name="Okwuonu G."/>
            <person name="Santibanez J."/>
            <person name="Warren W.C."/>
            <person name="Mardis E.R."/>
            <person name="Weinstock G.M."/>
            <person name="Wilson R.K."/>
            <person name="Delehaunty K."/>
            <person name="Dooling D."/>
            <person name="Fronik C."/>
            <person name="Fulton L."/>
            <person name="Fulton B."/>
            <person name="Graves T."/>
            <person name="Minx P."/>
            <person name="Sodergren E."/>
            <person name="Birney E."/>
            <person name="Margulies E.H."/>
            <person name="Herrero J."/>
            <person name="Green E.D."/>
            <person name="Haussler D."/>
            <person name="Siepel A."/>
            <person name="Goldman N."/>
            <person name="Pollard K.S."/>
            <person name="Pedersen J.S."/>
            <person name="Lander E.S."/>
            <person name="Kellis M."/>
        </authorList>
    </citation>
    <scope>NUCLEOTIDE SEQUENCE [LARGE SCALE GENOMIC DNA]</scope>
    <source>
        <strain evidence="3">Thorbecke</strain>
    </source>
</reference>
<feature type="compositionally biased region" description="Basic residues" evidence="1">
    <location>
        <begin position="154"/>
        <end position="171"/>
    </location>
</feature>
<sequence>AAWTQVFVDKVLKRLFPTTSSGQEKTTSQTPASEKPCKRVAPETVKSKPVQSLTDSDTKTQSERRLYTVSLPPEGYLPESHSCLDSENISTEEDVEDQDSHDQPKRRRIRKHKSKKNLKNSNFVHVEQAELEKHQSLLQEKLQHQHTDGPSISKNKKRKLKKKRQIKRKKAAGLATKASGVNFMYQPAESTSEQENERDSEGEVRDSSEEDVRDAKEEEAGDASEEEVKVTNEKADGILSLLKSMQEIYFYDGLCKDSDSSVCVETTEELLRLLESHCMPASDVFVLDHMKTLLLLQDTERLKSALEIFPEHCMMPPDHARVISAFFNYWITHVLPEKSNE</sequence>
<dbReference type="InterPro" id="IPR026719">
    <property type="entry name" value="ERICH1"/>
</dbReference>
<dbReference type="InParanoid" id="G1SGJ2"/>
<name>G1SGJ2_RABIT</name>
<dbReference type="GeneTree" id="ENSGT00390000005606"/>
<feature type="compositionally biased region" description="Basic and acidic residues" evidence="1">
    <location>
        <begin position="127"/>
        <end position="147"/>
    </location>
</feature>
<organism evidence="2 3">
    <name type="scientific">Oryctolagus cuniculus</name>
    <name type="common">Rabbit</name>
    <dbReference type="NCBI Taxonomy" id="9986"/>
    <lineage>
        <taxon>Eukaryota</taxon>
        <taxon>Metazoa</taxon>
        <taxon>Chordata</taxon>
        <taxon>Craniata</taxon>
        <taxon>Vertebrata</taxon>
        <taxon>Euteleostomi</taxon>
        <taxon>Mammalia</taxon>
        <taxon>Eutheria</taxon>
        <taxon>Euarchontoglires</taxon>
        <taxon>Glires</taxon>
        <taxon>Lagomorpha</taxon>
        <taxon>Leporidae</taxon>
        <taxon>Oryctolagus</taxon>
    </lineage>
</organism>
<evidence type="ECO:0000313" key="2">
    <source>
        <dbReference type="Ensembl" id="ENSOCUP00000001704.4"/>
    </source>
</evidence>
<dbReference type="eggNOG" id="ENOG502S06A">
    <property type="taxonomic scope" value="Eukaryota"/>
</dbReference>
<feature type="compositionally biased region" description="Polar residues" evidence="1">
    <location>
        <begin position="17"/>
        <end position="32"/>
    </location>
</feature>
<dbReference type="HOGENOM" id="CLU_041433_1_0_1"/>
<dbReference type="PaxDb" id="9986-ENSOCUP00000001704"/>
<reference evidence="2" key="3">
    <citation type="submission" date="2025-09" db="UniProtKB">
        <authorList>
            <consortium name="Ensembl"/>
        </authorList>
    </citation>
    <scope>IDENTIFICATION</scope>
    <source>
        <strain evidence="2">Thorbecke</strain>
    </source>
</reference>
<feature type="compositionally biased region" description="Basic and acidic residues" evidence="1">
    <location>
        <begin position="195"/>
        <end position="207"/>
    </location>
</feature>
<evidence type="ECO:0000313" key="3">
    <source>
        <dbReference type="Proteomes" id="UP000001811"/>
    </source>
</evidence>